<keyword evidence="1" id="KW-0732">Signal</keyword>
<evidence type="ECO:0000313" key="2">
    <source>
        <dbReference type="EMBL" id="OAG22396.1"/>
    </source>
</evidence>
<dbReference type="VEuPathDB" id="FungiDB:CC77DRAFT_728536"/>
<accession>A0A177DS89</accession>
<evidence type="ECO:0008006" key="4">
    <source>
        <dbReference type="Google" id="ProtNLM"/>
    </source>
</evidence>
<dbReference type="Gene3D" id="2.40.70.10">
    <property type="entry name" value="Acid Proteases"/>
    <property type="match status" value="1"/>
</dbReference>
<proteinExistence type="predicted"/>
<dbReference type="KEGG" id="aalt:CC77DRAFT_728536"/>
<reference evidence="2 3" key="1">
    <citation type="submission" date="2016-05" db="EMBL/GenBank/DDBJ databases">
        <title>Comparative analysis of secretome profiles of manganese(II)-oxidizing ascomycete fungi.</title>
        <authorList>
            <consortium name="DOE Joint Genome Institute"/>
            <person name="Zeiner C.A."/>
            <person name="Purvine S.O."/>
            <person name="Zink E.M."/>
            <person name="Wu S."/>
            <person name="Pasa-Tolic L."/>
            <person name="Chaput D.L."/>
            <person name="Haridas S."/>
            <person name="Grigoriev I.V."/>
            <person name="Santelli C.M."/>
            <person name="Hansel C.M."/>
        </authorList>
    </citation>
    <scope>NUCLEOTIDE SEQUENCE [LARGE SCALE GENOMIC DNA]</scope>
    <source>
        <strain evidence="2 3">SRC1lrK2f</strain>
    </source>
</reference>
<name>A0A177DS89_ALTAL</name>
<dbReference type="AlphaFoldDB" id="A0A177DS89"/>
<feature type="chain" id="PRO_5008059749" description="Peptidase A1 domain-containing protein" evidence="1">
    <location>
        <begin position="17"/>
        <end position="294"/>
    </location>
</feature>
<evidence type="ECO:0000256" key="1">
    <source>
        <dbReference type="SAM" id="SignalP"/>
    </source>
</evidence>
<protein>
    <recommendedName>
        <fullName evidence="4">Peptidase A1 domain-containing protein</fullName>
    </recommendedName>
</protein>
<dbReference type="RefSeq" id="XP_018387817.1">
    <property type="nucleotide sequence ID" value="XM_018532944.1"/>
</dbReference>
<organism evidence="2 3">
    <name type="scientific">Alternaria alternata</name>
    <name type="common">Alternaria rot fungus</name>
    <name type="synonym">Torula alternata</name>
    <dbReference type="NCBI Taxonomy" id="5599"/>
    <lineage>
        <taxon>Eukaryota</taxon>
        <taxon>Fungi</taxon>
        <taxon>Dikarya</taxon>
        <taxon>Ascomycota</taxon>
        <taxon>Pezizomycotina</taxon>
        <taxon>Dothideomycetes</taxon>
        <taxon>Pleosporomycetidae</taxon>
        <taxon>Pleosporales</taxon>
        <taxon>Pleosporineae</taxon>
        <taxon>Pleosporaceae</taxon>
        <taxon>Alternaria</taxon>
        <taxon>Alternaria sect. Alternaria</taxon>
        <taxon>Alternaria alternata complex</taxon>
    </lineage>
</organism>
<dbReference type="Proteomes" id="UP000077248">
    <property type="component" value="Unassembled WGS sequence"/>
</dbReference>
<dbReference type="GeneID" id="29118538"/>
<dbReference type="OMA" id="ATHMTWI"/>
<keyword evidence="3" id="KW-1185">Reference proteome</keyword>
<dbReference type="InterPro" id="IPR021109">
    <property type="entry name" value="Peptidase_aspartic_dom_sf"/>
</dbReference>
<feature type="signal peptide" evidence="1">
    <location>
        <begin position="1"/>
        <end position="16"/>
    </location>
</feature>
<evidence type="ECO:0000313" key="3">
    <source>
        <dbReference type="Proteomes" id="UP000077248"/>
    </source>
</evidence>
<gene>
    <name evidence="2" type="ORF">CC77DRAFT_728536</name>
</gene>
<sequence length="294" mass="32575">MLRNTLFAALPLLVETAYLDPSLQQQKPLLDPKPASGRVIPITLDHDLRYTFINSPPIFDLKPLEHLQNSMASYSAGGPIQETILVNIPLNSSQSGTATFYTISESDSWSQAANQFTWMQQERLHLQPILGAQLPLLGIGIRKSGMISMSAESATLDLSTPYIHVPKGIWDVLLLATSTEQQARDGNEMLYVDCGAFNIFPDLVFGVEREDFEGGAEENDGENEEDDDDDVDELVVKPEQYILQTADGRCMLLARNADSCHDDRGIIKLGWAAVRGRDVVLDWHGSRVGFEKQA</sequence>
<dbReference type="SUPFAM" id="SSF50630">
    <property type="entry name" value="Acid proteases"/>
    <property type="match status" value="1"/>
</dbReference>
<dbReference type="EMBL" id="KV441474">
    <property type="protein sequence ID" value="OAG22396.1"/>
    <property type="molecule type" value="Genomic_DNA"/>
</dbReference>